<dbReference type="CDD" id="cd03278">
    <property type="entry name" value="ABC_SMC_barmotin"/>
    <property type="match status" value="2"/>
</dbReference>
<evidence type="ECO:0000313" key="10">
    <source>
        <dbReference type="EMBL" id="TCO86224.1"/>
    </source>
</evidence>
<feature type="coiled-coil region" evidence="7">
    <location>
        <begin position="672"/>
        <end position="706"/>
    </location>
</feature>
<proteinExistence type="inferred from homology"/>
<dbReference type="InterPro" id="IPR011890">
    <property type="entry name" value="SMC_prok"/>
</dbReference>
<comment type="subcellular location">
    <subcellularLocation>
        <location evidence="1 7">Cytoplasm</location>
    </subcellularLocation>
</comment>
<comment type="domain">
    <text evidence="7">Contains large globular domains required for ATP hydrolysis at each terminus and a third globular domain forming a flexible hinge near the middle of the molecule. These domains are separated by coiled-coil structures.</text>
</comment>
<keyword evidence="4 7" id="KW-0067">ATP-binding</keyword>
<dbReference type="HAMAP" id="MF_01894">
    <property type="entry name" value="Smc_prok"/>
    <property type="match status" value="1"/>
</dbReference>
<dbReference type="PIRSF" id="PIRSF005719">
    <property type="entry name" value="SMC"/>
    <property type="match status" value="1"/>
</dbReference>
<keyword evidence="3 7" id="KW-0547">Nucleotide-binding</keyword>
<dbReference type="SMART" id="SM00968">
    <property type="entry name" value="SMC_hinge"/>
    <property type="match status" value="1"/>
</dbReference>
<dbReference type="Pfam" id="PF02463">
    <property type="entry name" value="SMC_N"/>
    <property type="match status" value="1"/>
</dbReference>
<feature type="domain" description="SMC hinge" evidence="9">
    <location>
        <begin position="521"/>
        <end position="638"/>
    </location>
</feature>
<dbReference type="InterPro" id="IPR036277">
    <property type="entry name" value="SMC_hinge_sf"/>
</dbReference>
<dbReference type="Gene3D" id="1.10.287.1490">
    <property type="match status" value="1"/>
</dbReference>
<accession>A0A4R2LKT3</accession>
<dbReference type="SUPFAM" id="SSF75553">
    <property type="entry name" value="Smc hinge domain"/>
    <property type="match status" value="1"/>
</dbReference>
<keyword evidence="11" id="KW-1185">Reference proteome</keyword>
<dbReference type="GO" id="GO:0005694">
    <property type="term" value="C:chromosome"/>
    <property type="evidence" value="ECO:0007669"/>
    <property type="project" value="InterPro"/>
</dbReference>
<evidence type="ECO:0000256" key="4">
    <source>
        <dbReference type="ARBA" id="ARBA00022840"/>
    </source>
</evidence>
<dbReference type="InterPro" id="IPR003395">
    <property type="entry name" value="RecF/RecN/SMC_N"/>
</dbReference>
<sequence length="1188" mass="135323">MYLKSIELQGFKSFANKTVLKFNKGITGIVGPNGSGKSNVADAVRWVLGEQSARQLRGSKMEDVIFSGTENRKPLGFAYVAITIDNSDHKLPIDYEELTVARRVYRSGESEYLINGHTSRLKDVQELFFDTGIGKEGYSIIGQGQIDKILSGKPEDRRELFDEAVGIVKYKKRKALAEKNLNIEKQNLYRVTDILSELEKQIGPLSRQSEKAREYLKLRDSLKALDIQMYLSEYARLKKASAEYADKLNIAQNDLETTRKALEAARLEYGRMEAALEERGGRIDALKNQISDIQLEREKAESEIRLLKEQVRSEEAAEGHYKERQAQVSDGIAGKKQEVSQWEQEMTGLADKIAALQDAKDQAENQLDSMNGSIDKLRQAIEEKNSDVIESLNHIGSVKAKLQRYDTMLEQIQIRKSELNQRLLTMQSEAASREETLERYSSEQKELDARREYLQKKLADCHEKGQMIQKQIDDFHDTLNAKEQEYHRLSSRFQTLQGITERYEGYGNSIRRIMEQKKQTPGIIGVVADIIKVDKVYETAVETALGGSIQNVVTKDEKTAKLMIDFLKRNRFGRATFLPLTSILPKTLPERERILKENGVVGIASELISCGPEFDGLADYLLGRVVVADHMDNALKLARKYRYSLRIVTLEGESLSPGGSISGGTFKNASNLLGRHREMEEMETRMERLKTELALLNRQTDEAHDAKRENKRRIGSIQEDLQEIGLKSNTIYVNVNQLKSSAASQGATYKELSGESDELKRQTGEINTFKKDLLKEREAQELLKSEAEGAIEVLNEKLEAEILRQQEFSGKTSELGIDFSGYIQKQNFLKENRKRILEEIQALEREYEELSGKVSECKCIIREKTEKIQTMESKAEMMETGDASLDKELELLSAEREKMTAVHKQFFERRENLSDRCSLLDKEIFRLEHLSEKCEEDRTKLSNYMWDEYELTYNKALELQKTDSEALSIEDIRRWISELKKSIKGLGNINLNAIEEYKDVSERYTMLKTQHDDLVEAEGKLTGIIHDLDQAMREQFRENFVKIQENFKRVFAELFGGGKGTLELMEDADILDAGIRIIAQPPGKKLQNMMQLSGGEKALTAIALLFAIQSLKPSPFCLLDEIEAALDDANVKRYARYLNNLTEDTQFIIITHRRGTMNAADVLYGVTMQEKGVSALVSVNLIENELTK</sequence>
<dbReference type="GO" id="GO:0007062">
    <property type="term" value="P:sister chromatid cohesion"/>
    <property type="evidence" value="ECO:0007669"/>
    <property type="project" value="InterPro"/>
</dbReference>
<dbReference type="GO" id="GO:0005737">
    <property type="term" value="C:cytoplasm"/>
    <property type="evidence" value="ECO:0007669"/>
    <property type="project" value="UniProtKB-SubCell"/>
</dbReference>
<dbReference type="GO" id="GO:0016887">
    <property type="term" value="F:ATP hydrolysis activity"/>
    <property type="evidence" value="ECO:0007669"/>
    <property type="project" value="InterPro"/>
</dbReference>
<evidence type="ECO:0000256" key="5">
    <source>
        <dbReference type="ARBA" id="ARBA00023054"/>
    </source>
</evidence>
<dbReference type="OrthoDB" id="9808768at2"/>
<evidence type="ECO:0000256" key="6">
    <source>
        <dbReference type="ARBA" id="ARBA00023125"/>
    </source>
</evidence>
<evidence type="ECO:0000256" key="1">
    <source>
        <dbReference type="ARBA" id="ARBA00004496"/>
    </source>
</evidence>
<dbReference type="Gene3D" id="3.30.70.1620">
    <property type="match status" value="1"/>
</dbReference>
<keyword evidence="5 7" id="KW-0175">Coiled coil</keyword>
<feature type="region of interest" description="Disordered" evidence="8">
    <location>
        <begin position="315"/>
        <end position="337"/>
    </location>
</feature>
<reference evidence="10 11" key="1">
    <citation type="submission" date="2019-03" db="EMBL/GenBank/DDBJ databases">
        <title>Genomic Encyclopedia of Type Strains, Phase IV (KMG-IV): sequencing the most valuable type-strain genomes for metagenomic binning, comparative biology and taxonomic classification.</title>
        <authorList>
            <person name="Goeker M."/>
        </authorList>
    </citation>
    <scope>NUCLEOTIDE SEQUENCE [LARGE SCALE GENOMIC DNA]</scope>
    <source>
        <strain evidence="10 11">DSM 28559</strain>
    </source>
</reference>
<evidence type="ECO:0000256" key="2">
    <source>
        <dbReference type="ARBA" id="ARBA00022490"/>
    </source>
</evidence>
<dbReference type="AlphaFoldDB" id="A0A4R2LKT3"/>
<feature type="binding site" evidence="7">
    <location>
        <begin position="32"/>
        <end position="39"/>
    </location>
    <ligand>
        <name>ATP</name>
        <dbReference type="ChEBI" id="CHEBI:30616"/>
    </ligand>
</feature>
<keyword evidence="2 7" id="KW-0963">Cytoplasm</keyword>
<gene>
    <name evidence="7" type="primary">smc</name>
    <name evidence="10" type="ORF">EV212_1014</name>
</gene>
<comment type="caution">
    <text evidence="10">The sequence shown here is derived from an EMBL/GenBank/DDBJ whole genome shotgun (WGS) entry which is preliminary data.</text>
</comment>
<dbReference type="GO" id="GO:0006260">
    <property type="term" value="P:DNA replication"/>
    <property type="evidence" value="ECO:0007669"/>
    <property type="project" value="UniProtKB-UniRule"/>
</dbReference>
<dbReference type="FunFam" id="3.40.50.300:FF:000901">
    <property type="entry name" value="Chromosome partition protein Smc"/>
    <property type="match status" value="1"/>
</dbReference>
<dbReference type="RefSeq" id="WP_132086985.1">
    <property type="nucleotide sequence ID" value="NZ_JANKAQ010000005.1"/>
</dbReference>
<name>A0A4R2LKT3_9FIRM</name>
<dbReference type="Gene3D" id="3.40.50.300">
    <property type="entry name" value="P-loop containing nucleotide triphosphate hydrolases"/>
    <property type="match status" value="2"/>
</dbReference>
<dbReference type="GO" id="GO:0007059">
    <property type="term" value="P:chromosome segregation"/>
    <property type="evidence" value="ECO:0007669"/>
    <property type="project" value="UniProtKB-UniRule"/>
</dbReference>
<dbReference type="GO" id="GO:0005524">
    <property type="term" value="F:ATP binding"/>
    <property type="evidence" value="ECO:0007669"/>
    <property type="project" value="UniProtKB-UniRule"/>
</dbReference>
<evidence type="ECO:0000259" key="9">
    <source>
        <dbReference type="SMART" id="SM00968"/>
    </source>
</evidence>
<dbReference type="NCBIfam" id="TIGR02168">
    <property type="entry name" value="SMC_prok_B"/>
    <property type="match status" value="1"/>
</dbReference>
<comment type="subunit">
    <text evidence="7">Homodimer.</text>
</comment>
<keyword evidence="6 7" id="KW-0238">DNA-binding</keyword>
<feature type="compositionally biased region" description="Basic and acidic residues" evidence="8">
    <location>
        <begin position="315"/>
        <end position="325"/>
    </location>
</feature>
<comment type="function">
    <text evidence="7">Required for chromosome condensation and partitioning.</text>
</comment>
<dbReference type="Pfam" id="PF06470">
    <property type="entry name" value="SMC_hinge"/>
    <property type="match status" value="1"/>
</dbReference>
<dbReference type="Gene3D" id="1.20.1060.20">
    <property type="match status" value="1"/>
</dbReference>
<dbReference type="SUPFAM" id="SSF57997">
    <property type="entry name" value="Tropomyosin"/>
    <property type="match status" value="1"/>
</dbReference>
<evidence type="ECO:0000256" key="7">
    <source>
        <dbReference type="HAMAP-Rule" id="MF_01894"/>
    </source>
</evidence>
<protein>
    <recommendedName>
        <fullName evidence="7">Chromosome partition protein Smc</fullName>
    </recommendedName>
</protein>
<dbReference type="InterPro" id="IPR010935">
    <property type="entry name" value="SMC_hinge"/>
</dbReference>
<evidence type="ECO:0000256" key="8">
    <source>
        <dbReference type="SAM" id="MobiDB-lite"/>
    </source>
</evidence>
<comment type="similarity">
    <text evidence="7">Belongs to the SMC family.</text>
</comment>
<evidence type="ECO:0000313" key="11">
    <source>
        <dbReference type="Proteomes" id="UP000295711"/>
    </source>
</evidence>
<evidence type="ECO:0000256" key="3">
    <source>
        <dbReference type="ARBA" id="ARBA00022741"/>
    </source>
</evidence>
<dbReference type="InterPro" id="IPR024704">
    <property type="entry name" value="SMC"/>
</dbReference>
<dbReference type="Proteomes" id="UP000295711">
    <property type="component" value="Unassembled WGS sequence"/>
</dbReference>
<dbReference type="FunFam" id="3.40.50.300:FF:000984">
    <property type="entry name" value="Chromosome partition protein Smc"/>
    <property type="match status" value="1"/>
</dbReference>
<dbReference type="GO" id="GO:0030261">
    <property type="term" value="P:chromosome condensation"/>
    <property type="evidence" value="ECO:0007669"/>
    <property type="project" value="InterPro"/>
</dbReference>
<dbReference type="InterPro" id="IPR027417">
    <property type="entry name" value="P-loop_NTPase"/>
</dbReference>
<dbReference type="GO" id="GO:0003677">
    <property type="term" value="F:DNA binding"/>
    <property type="evidence" value="ECO:0007669"/>
    <property type="project" value="UniProtKB-UniRule"/>
</dbReference>
<dbReference type="PANTHER" id="PTHR43977">
    <property type="entry name" value="STRUCTURAL MAINTENANCE OF CHROMOSOMES PROTEIN 3"/>
    <property type="match status" value="1"/>
</dbReference>
<dbReference type="SUPFAM" id="SSF52540">
    <property type="entry name" value="P-loop containing nucleoside triphosphate hydrolases"/>
    <property type="match status" value="1"/>
</dbReference>
<feature type="coiled-coil region" evidence="7">
    <location>
        <begin position="777"/>
        <end position="860"/>
    </location>
</feature>
<dbReference type="EMBL" id="SLXA01000001">
    <property type="protein sequence ID" value="TCO86224.1"/>
    <property type="molecule type" value="Genomic_DNA"/>
</dbReference>
<organism evidence="10 11">
    <name type="scientific">Frisingicoccus caecimuris</name>
    <dbReference type="NCBI Taxonomy" id="1796636"/>
    <lineage>
        <taxon>Bacteria</taxon>
        <taxon>Bacillati</taxon>
        <taxon>Bacillota</taxon>
        <taxon>Clostridia</taxon>
        <taxon>Lachnospirales</taxon>
        <taxon>Lachnospiraceae</taxon>
        <taxon>Frisingicoccus</taxon>
    </lineage>
</organism>